<evidence type="ECO:0000256" key="2">
    <source>
        <dbReference type="SAM" id="SignalP"/>
    </source>
</evidence>
<evidence type="ECO:0000256" key="1">
    <source>
        <dbReference type="ARBA" id="ARBA00022729"/>
    </source>
</evidence>
<feature type="signal peptide" evidence="2">
    <location>
        <begin position="1"/>
        <end position="24"/>
    </location>
</feature>
<dbReference type="EMBL" id="CP014230">
    <property type="protein sequence ID" value="AMD92574.1"/>
    <property type="molecule type" value="Genomic_DNA"/>
</dbReference>
<dbReference type="NCBIfam" id="NF037995">
    <property type="entry name" value="TRAP_S1"/>
    <property type="match status" value="1"/>
</dbReference>
<evidence type="ECO:0000313" key="3">
    <source>
        <dbReference type="EMBL" id="AMD92574.1"/>
    </source>
</evidence>
<name>A0A0X8JPK4_9BACT</name>
<dbReference type="SUPFAM" id="SSF53850">
    <property type="entry name" value="Periplasmic binding protein-like II"/>
    <property type="match status" value="1"/>
</dbReference>
<evidence type="ECO:0000313" key="4">
    <source>
        <dbReference type="Proteomes" id="UP000063964"/>
    </source>
</evidence>
<dbReference type="AlphaFoldDB" id="A0A0X8JPK4"/>
<dbReference type="Pfam" id="PF03480">
    <property type="entry name" value="DctP"/>
    <property type="match status" value="1"/>
</dbReference>
<keyword evidence="1 2" id="KW-0732">Signal</keyword>
<reference evidence="4" key="1">
    <citation type="submission" date="2016-02" db="EMBL/GenBank/DDBJ databases">
        <authorList>
            <person name="Holder M.E."/>
            <person name="Ajami N.J."/>
            <person name="Petrosino J.F."/>
        </authorList>
    </citation>
    <scope>NUCLEOTIDE SEQUENCE [LARGE SCALE GENOMIC DNA]</scope>
    <source>
        <strain evidence="4">DSM 12838</strain>
    </source>
</reference>
<dbReference type="PANTHER" id="PTHR33376">
    <property type="match status" value="1"/>
</dbReference>
<dbReference type="PANTHER" id="PTHR33376:SF5">
    <property type="entry name" value="EXTRACYTOPLASMIC SOLUTE RECEPTOR PROTEIN"/>
    <property type="match status" value="1"/>
</dbReference>
<protein>
    <recommendedName>
        <fullName evidence="5">C4-dicarboxylate ABC transporter substrate-binding protein</fullName>
    </recommendedName>
</protein>
<dbReference type="GO" id="GO:0055085">
    <property type="term" value="P:transmembrane transport"/>
    <property type="evidence" value="ECO:0007669"/>
    <property type="project" value="InterPro"/>
</dbReference>
<dbReference type="InterPro" id="IPR038404">
    <property type="entry name" value="TRAP_DctP_sf"/>
</dbReference>
<dbReference type="STRING" id="888061.AXF15_05240"/>
<dbReference type="InterPro" id="IPR018389">
    <property type="entry name" value="DctP_fam"/>
</dbReference>
<dbReference type="Proteomes" id="UP000063964">
    <property type="component" value="Chromosome"/>
</dbReference>
<gene>
    <name evidence="3" type="ORF">AXF15_05240</name>
</gene>
<sequence>MTRKVSVLICMVVTFLLCLSPVFAAEYRLRLQTYYSPSTAAGAKYFAEQVKKNTGGKVEVQVFTGGELIASANILKSVKNGMIEMGQGMGHHFSELKTGTIESGLPMSWMSATEATLLYDERGLRTLIGKEYEKAGVVYLGPTWAASYHTASKQPIRSLDDMRKMKVRVVGATAKMLASLGINVVTMPPEDIYMALATGQIDAVVYGNAAEYKETKFYEVAPYINITPLINPITDTLIINKKIWDEMPSDIRVGIQAAADQARWYWYSWGENESLNVLADIFKDKVTTFSEADQKELVKAAVAVWEQEAEKSPEAAKGVKILKDFAQAIGRLE</sequence>
<proteinExistence type="predicted"/>
<dbReference type="KEGG" id="doa:AXF15_05240"/>
<dbReference type="OrthoDB" id="6073716at2"/>
<feature type="chain" id="PRO_5007067603" description="C4-dicarboxylate ABC transporter substrate-binding protein" evidence="2">
    <location>
        <begin position="25"/>
        <end position="333"/>
    </location>
</feature>
<evidence type="ECO:0008006" key="5">
    <source>
        <dbReference type="Google" id="ProtNLM"/>
    </source>
</evidence>
<organism evidence="3 4">
    <name type="scientific">Desulfomicrobium orale DSM 12838</name>
    <dbReference type="NCBI Taxonomy" id="888061"/>
    <lineage>
        <taxon>Bacteria</taxon>
        <taxon>Pseudomonadati</taxon>
        <taxon>Thermodesulfobacteriota</taxon>
        <taxon>Desulfovibrionia</taxon>
        <taxon>Desulfovibrionales</taxon>
        <taxon>Desulfomicrobiaceae</taxon>
        <taxon>Desulfomicrobium</taxon>
    </lineage>
</organism>
<keyword evidence="4" id="KW-1185">Reference proteome</keyword>
<accession>A0A0X8JPK4</accession>
<dbReference type="Gene3D" id="3.40.190.170">
    <property type="entry name" value="Bacterial extracellular solute-binding protein, family 7"/>
    <property type="match status" value="1"/>
</dbReference>